<dbReference type="InterPro" id="IPR020904">
    <property type="entry name" value="Sc_DH/Rdtase_CS"/>
</dbReference>
<dbReference type="CDD" id="cd05233">
    <property type="entry name" value="SDR_c"/>
    <property type="match status" value="1"/>
</dbReference>
<dbReference type="PRINTS" id="PR00081">
    <property type="entry name" value="GDHRDH"/>
</dbReference>
<comment type="similarity">
    <text evidence="1">Belongs to the short-chain dehydrogenases/reductases (SDR) family.</text>
</comment>
<dbReference type="SUPFAM" id="SSF51735">
    <property type="entry name" value="NAD(P)-binding Rossmann-fold domains"/>
    <property type="match status" value="1"/>
</dbReference>
<dbReference type="PANTHER" id="PTHR24321">
    <property type="entry name" value="DEHYDROGENASES, SHORT CHAIN"/>
    <property type="match status" value="1"/>
</dbReference>
<sequence length="257" mass="27583">MDHQLKDKVALITGGTTGMGYAAAALFLKHGTKVIIAGRREEEGSRAAAELKKISPDVRFIKADVSKSTEVERLVSETVNTFGRLDIAFNNAGIEGAFAKVEETTEEEFDQLMEINLKGVWLSCKYEIAQFKRQNTGGAIVNTSSWLARGAFSGSGIYSASKAALESLVRVMAVELGGLGIRVNNVNPGYIDTPMSDRFFPDPASKVPFEAQVPLKRFGNASEVAELVVWLSGPASSYITGESILVDGGLTISGQRS</sequence>
<dbReference type="GO" id="GO:0047936">
    <property type="term" value="F:glucose 1-dehydrogenase [NAD(P)+] activity"/>
    <property type="evidence" value="ECO:0007669"/>
    <property type="project" value="UniProtKB-EC"/>
</dbReference>
<accession>A0ABY7TCK7</accession>
<organism evidence="3 4">
    <name type="scientific">Mucilaginibacter jinjuensis</name>
    <dbReference type="NCBI Taxonomy" id="1176721"/>
    <lineage>
        <taxon>Bacteria</taxon>
        <taxon>Pseudomonadati</taxon>
        <taxon>Bacteroidota</taxon>
        <taxon>Sphingobacteriia</taxon>
        <taxon>Sphingobacteriales</taxon>
        <taxon>Sphingobacteriaceae</taxon>
        <taxon>Mucilaginibacter</taxon>
    </lineage>
</organism>
<dbReference type="Pfam" id="PF13561">
    <property type="entry name" value="adh_short_C2"/>
    <property type="match status" value="1"/>
</dbReference>
<dbReference type="PRINTS" id="PR00080">
    <property type="entry name" value="SDRFAMILY"/>
</dbReference>
<evidence type="ECO:0000256" key="1">
    <source>
        <dbReference type="ARBA" id="ARBA00006484"/>
    </source>
</evidence>
<dbReference type="EMBL" id="CP117167">
    <property type="protein sequence ID" value="WCT13362.1"/>
    <property type="molecule type" value="Genomic_DNA"/>
</dbReference>
<dbReference type="PROSITE" id="PS00061">
    <property type="entry name" value="ADH_SHORT"/>
    <property type="match status" value="1"/>
</dbReference>
<evidence type="ECO:0000256" key="2">
    <source>
        <dbReference type="ARBA" id="ARBA00023002"/>
    </source>
</evidence>
<protein>
    <submittedName>
        <fullName evidence="3">Glucose 1-dehydrogenase</fullName>
        <ecNumber evidence="3">1.1.1.47</ecNumber>
    </submittedName>
</protein>
<dbReference type="InterPro" id="IPR036291">
    <property type="entry name" value="NAD(P)-bd_dom_sf"/>
</dbReference>
<evidence type="ECO:0000313" key="4">
    <source>
        <dbReference type="Proteomes" id="UP001216139"/>
    </source>
</evidence>
<keyword evidence="2 3" id="KW-0560">Oxidoreductase</keyword>
<dbReference type="Proteomes" id="UP001216139">
    <property type="component" value="Chromosome"/>
</dbReference>
<name>A0ABY7TCK7_9SPHI</name>
<dbReference type="InterPro" id="IPR002347">
    <property type="entry name" value="SDR_fam"/>
</dbReference>
<dbReference type="PANTHER" id="PTHR24321:SF8">
    <property type="entry name" value="ESTRADIOL 17-BETA-DEHYDROGENASE 8-RELATED"/>
    <property type="match status" value="1"/>
</dbReference>
<keyword evidence="4" id="KW-1185">Reference proteome</keyword>
<reference evidence="3 4" key="1">
    <citation type="submission" date="2023-02" db="EMBL/GenBank/DDBJ databases">
        <title>Genome sequence of Mucilaginibacter jinjuensis strain KACC 16571.</title>
        <authorList>
            <person name="Kim S."/>
            <person name="Heo J."/>
            <person name="Kwon S.-W."/>
        </authorList>
    </citation>
    <scope>NUCLEOTIDE SEQUENCE [LARGE SCALE GENOMIC DNA]</scope>
    <source>
        <strain evidence="3 4">KACC 16571</strain>
    </source>
</reference>
<evidence type="ECO:0000313" key="3">
    <source>
        <dbReference type="EMBL" id="WCT13362.1"/>
    </source>
</evidence>
<dbReference type="EC" id="1.1.1.47" evidence="3"/>
<dbReference type="RefSeq" id="WP_273631647.1">
    <property type="nucleotide sequence ID" value="NZ_CP117167.1"/>
</dbReference>
<gene>
    <name evidence="3" type="ORF">PQO05_05370</name>
</gene>
<dbReference type="Gene3D" id="3.40.50.720">
    <property type="entry name" value="NAD(P)-binding Rossmann-like Domain"/>
    <property type="match status" value="1"/>
</dbReference>
<dbReference type="NCBIfam" id="NF005559">
    <property type="entry name" value="PRK07231.1"/>
    <property type="match status" value="1"/>
</dbReference>
<proteinExistence type="inferred from homology"/>